<reference evidence="3" key="1">
    <citation type="journal article" date="2014" name="Soil Biol. Biochem.">
        <title>Structure and function of bacterial communities in ageing soils: Insights from the Mendocino ecological staircase.</title>
        <authorList>
            <person name="Uroz S."/>
            <person name="Tech J.J."/>
            <person name="Sawaya N.A."/>
            <person name="Frey-Klett P."/>
            <person name="Leveau J.H.J."/>
        </authorList>
    </citation>
    <scope>NUCLEOTIDE SEQUENCE [LARGE SCALE GENOMIC DNA]</scope>
    <source>
        <strain evidence="3">Cal35</strain>
    </source>
</reference>
<accession>A0A0A1FC88</accession>
<dbReference type="Gene3D" id="3.30.559.10">
    <property type="entry name" value="Chloramphenicol acetyltransferase-like domain"/>
    <property type="match status" value="1"/>
</dbReference>
<dbReference type="KEGG" id="care:LT85_3205"/>
<dbReference type="SUPFAM" id="SSF52777">
    <property type="entry name" value="CoA-dependent acyltransferases"/>
    <property type="match status" value="1"/>
</dbReference>
<dbReference type="InterPro" id="IPR001242">
    <property type="entry name" value="Condensation_dom"/>
</dbReference>
<organism evidence="2 3">
    <name type="scientific">Collimonas arenae</name>
    <dbReference type="NCBI Taxonomy" id="279058"/>
    <lineage>
        <taxon>Bacteria</taxon>
        <taxon>Pseudomonadati</taxon>
        <taxon>Pseudomonadota</taxon>
        <taxon>Betaproteobacteria</taxon>
        <taxon>Burkholderiales</taxon>
        <taxon>Oxalobacteraceae</taxon>
        <taxon>Collimonas</taxon>
    </lineage>
</organism>
<evidence type="ECO:0000259" key="1">
    <source>
        <dbReference type="Pfam" id="PF00668"/>
    </source>
</evidence>
<dbReference type="STRING" id="279058.LT85_3205"/>
<dbReference type="InterPro" id="IPR023213">
    <property type="entry name" value="CAT-like_dom_sf"/>
</dbReference>
<protein>
    <submittedName>
        <fullName evidence="2">Siderophore biosynthesis non-ribosomal peptide synthetase modules</fullName>
    </submittedName>
</protein>
<feature type="domain" description="Condensation" evidence="1">
    <location>
        <begin position="12"/>
        <end position="153"/>
    </location>
</feature>
<name>A0A0A1FC88_9BURK</name>
<keyword evidence="3" id="KW-1185">Reference proteome</keyword>
<dbReference type="HOGENOM" id="CLU_1479659_0_0_4"/>
<dbReference type="Pfam" id="PF00668">
    <property type="entry name" value="Condensation"/>
    <property type="match status" value="1"/>
</dbReference>
<evidence type="ECO:0000313" key="3">
    <source>
        <dbReference type="Proteomes" id="UP000030302"/>
    </source>
</evidence>
<dbReference type="GO" id="GO:0003824">
    <property type="term" value="F:catalytic activity"/>
    <property type="evidence" value="ECO:0007669"/>
    <property type="project" value="InterPro"/>
</dbReference>
<sequence length="182" mass="20124">MAIWQNAGCASAAANFNLAEAIDIHGEIHLAHFLGAMQTVANETEAARLQMLLTEHGPRQLVAASFTGELPYLDFSRDRDPAAAAEAWMRADVSRARNLIQDRLWITALLRITCDHYIFYQRSHRILPDSAGHGRIACRLAEIYSALTSNNAVAQAGKMPTAITPPVFRQRQRWPGETLTAS</sequence>
<gene>
    <name evidence="2" type="ORF">LT85_3205</name>
</gene>
<evidence type="ECO:0000313" key="2">
    <source>
        <dbReference type="EMBL" id="AIY42363.1"/>
    </source>
</evidence>
<dbReference type="EMBL" id="CP009962">
    <property type="protein sequence ID" value="AIY42363.1"/>
    <property type="molecule type" value="Genomic_DNA"/>
</dbReference>
<dbReference type="Proteomes" id="UP000030302">
    <property type="component" value="Chromosome"/>
</dbReference>
<dbReference type="AlphaFoldDB" id="A0A0A1FC88"/>
<proteinExistence type="predicted"/>